<evidence type="ECO:0000256" key="4">
    <source>
        <dbReference type="ARBA" id="ARBA00023125"/>
    </source>
</evidence>
<keyword evidence="2" id="KW-0067">ATP-binding</keyword>
<accession>A0A158CH18</accession>
<dbReference type="PROSITE" id="PS00688">
    <property type="entry name" value="SIGMA54_INTERACT_3"/>
    <property type="match status" value="1"/>
</dbReference>
<dbReference type="InterPro" id="IPR027417">
    <property type="entry name" value="P-loop_NTPase"/>
</dbReference>
<name>A0A158CH18_9BURK</name>
<dbReference type="Gene3D" id="3.30.450.40">
    <property type="match status" value="1"/>
</dbReference>
<dbReference type="InterPro" id="IPR002078">
    <property type="entry name" value="Sigma_54_int"/>
</dbReference>
<dbReference type="InterPro" id="IPR009057">
    <property type="entry name" value="Homeodomain-like_sf"/>
</dbReference>
<keyword evidence="4" id="KW-0238">DNA-binding</keyword>
<dbReference type="Pfam" id="PF02954">
    <property type="entry name" value="HTH_8"/>
    <property type="match status" value="1"/>
</dbReference>
<organism evidence="7 8">
    <name type="scientific">Caballeronia pedi</name>
    <dbReference type="NCBI Taxonomy" id="1777141"/>
    <lineage>
        <taxon>Bacteria</taxon>
        <taxon>Pseudomonadati</taxon>
        <taxon>Pseudomonadota</taxon>
        <taxon>Betaproteobacteria</taxon>
        <taxon>Burkholderiales</taxon>
        <taxon>Burkholderiaceae</taxon>
        <taxon>Caballeronia</taxon>
    </lineage>
</organism>
<dbReference type="GO" id="GO:0005524">
    <property type="term" value="F:ATP binding"/>
    <property type="evidence" value="ECO:0007669"/>
    <property type="project" value="UniProtKB-KW"/>
</dbReference>
<dbReference type="InterPro" id="IPR025944">
    <property type="entry name" value="Sigma_54_int_dom_CS"/>
</dbReference>
<evidence type="ECO:0000313" key="8">
    <source>
        <dbReference type="Proteomes" id="UP000054911"/>
    </source>
</evidence>
<dbReference type="Gene3D" id="1.10.10.60">
    <property type="entry name" value="Homeodomain-like"/>
    <property type="match status" value="1"/>
</dbReference>
<dbReference type="Pfam" id="PF25601">
    <property type="entry name" value="AAA_lid_14"/>
    <property type="match status" value="1"/>
</dbReference>
<reference evidence="7" key="1">
    <citation type="submission" date="2016-01" db="EMBL/GenBank/DDBJ databases">
        <authorList>
            <person name="Peeters C."/>
        </authorList>
    </citation>
    <scope>NUCLEOTIDE SEQUENCE [LARGE SCALE GENOMIC DNA]</scope>
    <source>
        <strain evidence="7">LMG 29323</strain>
    </source>
</reference>
<dbReference type="FunFam" id="3.40.50.300:FF:000006">
    <property type="entry name" value="DNA-binding transcriptional regulator NtrC"/>
    <property type="match status" value="1"/>
</dbReference>
<dbReference type="PROSITE" id="PS00675">
    <property type="entry name" value="SIGMA54_INTERACT_1"/>
    <property type="match status" value="1"/>
</dbReference>
<dbReference type="GO" id="GO:0006355">
    <property type="term" value="P:regulation of DNA-templated transcription"/>
    <property type="evidence" value="ECO:0007669"/>
    <property type="project" value="InterPro"/>
</dbReference>
<dbReference type="EMBL" id="FCOE02000021">
    <property type="protein sequence ID" value="SAK81673.1"/>
    <property type="molecule type" value="Genomic_DNA"/>
</dbReference>
<keyword evidence="1" id="KW-0547">Nucleotide-binding</keyword>
<dbReference type="RefSeq" id="WP_061177602.1">
    <property type="nucleotide sequence ID" value="NZ_FCOE02000021.1"/>
</dbReference>
<dbReference type="PRINTS" id="PR01590">
    <property type="entry name" value="HTHFIS"/>
</dbReference>
<dbReference type="InterPro" id="IPR025662">
    <property type="entry name" value="Sigma_54_int_dom_ATP-bd_1"/>
</dbReference>
<dbReference type="Gene3D" id="3.40.50.300">
    <property type="entry name" value="P-loop containing nucleotide triphosphate hydrolases"/>
    <property type="match status" value="1"/>
</dbReference>
<dbReference type="PANTHER" id="PTHR32071:SF77">
    <property type="entry name" value="TRANSCRIPTIONAL REGULATORY PROTEIN"/>
    <property type="match status" value="1"/>
</dbReference>
<dbReference type="PROSITE" id="PS50045">
    <property type="entry name" value="SIGMA54_INTERACT_4"/>
    <property type="match status" value="1"/>
</dbReference>
<dbReference type="Pfam" id="PF00158">
    <property type="entry name" value="Sigma54_activat"/>
    <property type="match status" value="1"/>
</dbReference>
<evidence type="ECO:0000256" key="3">
    <source>
        <dbReference type="ARBA" id="ARBA00023015"/>
    </source>
</evidence>
<dbReference type="Gene3D" id="1.10.8.60">
    <property type="match status" value="1"/>
</dbReference>
<feature type="domain" description="Sigma-54 factor interaction" evidence="6">
    <location>
        <begin position="354"/>
        <end position="575"/>
    </location>
</feature>
<dbReference type="SUPFAM" id="SSF46689">
    <property type="entry name" value="Homeodomain-like"/>
    <property type="match status" value="1"/>
</dbReference>
<dbReference type="PROSITE" id="PS00676">
    <property type="entry name" value="SIGMA54_INTERACT_2"/>
    <property type="match status" value="1"/>
</dbReference>
<keyword evidence="5" id="KW-0804">Transcription</keyword>
<dbReference type="GO" id="GO:0043565">
    <property type="term" value="F:sequence-specific DNA binding"/>
    <property type="evidence" value="ECO:0007669"/>
    <property type="project" value="InterPro"/>
</dbReference>
<dbReference type="SUPFAM" id="SSF52540">
    <property type="entry name" value="P-loop containing nucleoside triphosphate hydrolases"/>
    <property type="match status" value="1"/>
</dbReference>
<keyword evidence="8" id="KW-1185">Reference proteome</keyword>
<sequence>MDMRQREHIEAVVAATTRAEPAMSAPAPLRTHESIIESSWRRCVHQYGLDPSRMQEARILTQTRLREHQQRIDDFARIARHGLETLYEHVAGMGYVVLLTDASGVTVDYLGDANTDSALRRAGLYLGAQWSEAGAGTCAVGTALTTGQALTVHQVDHFDATHIPLTCTAAPLFDSRGALAAILDISALTSPQARDSQNLALQLVRIYAGHIENANFLRTHRQDWILKLNTSPEFVDVDPEYLIALDASGRIVGHNRRAHAMLAAEIGRPIAPGAFASEPVASLIGVPFDTLFDARIEELGRFVYSRPSELRAVPLAKSGALLYLSVMPPAPCVTPATSAVSSRSVEVPAALAALSGGDATLRRQLERAAKLVDSPINLLVNGETGSGKEFFAKALHRASARRAGPFVAVNCAAIPETLIESELFGHLPNSFSGAGAKGKRGLIQEADGGTLFLDEIGDMPRELQSRLLRVLAEGEVLAIGASRPVSVDVRVISATHHSLDALMQDGRFREDLYYRLNGARFTLPPLRERTDLDWLVDKFLEGAVTLSPAARERLHRHEWPGNLRELCNVLRYARAVCSNGLIDVDDLPEGFGGAAIAAAPVEPPPPRVIEDFDPHRLPPEGMLLMQYLRAASWNLSAVARQIGVSRMTLYRRMARYGIRSPNQRDANGR</sequence>
<evidence type="ECO:0000256" key="5">
    <source>
        <dbReference type="ARBA" id="ARBA00023163"/>
    </source>
</evidence>
<dbReference type="Proteomes" id="UP000054911">
    <property type="component" value="Unassembled WGS sequence"/>
</dbReference>
<dbReference type="InterPro" id="IPR002197">
    <property type="entry name" value="HTH_Fis"/>
</dbReference>
<dbReference type="InterPro" id="IPR058031">
    <property type="entry name" value="AAA_lid_NorR"/>
</dbReference>
<dbReference type="InterPro" id="IPR025943">
    <property type="entry name" value="Sigma_54_int_dom_ATP-bd_2"/>
</dbReference>
<comment type="caution">
    <text evidence="7">The sequence shown here is derived from an EMBL/GenBank/DDBJ whole genome shotgun (WGS) entry which is preliminary data.</text>
</comment>
<gene>
    <name evidence="7" type="ORF">AWB80_05236</name>
</gene>
<proteinExistence type="predicted"/>
<evidence type="ECO:0000256" key="2">
    <source>
        <dbReference type="ARBA" id="ARBA00022840"/>
    </source>
</evidence>
<keyword evidence="3" id="KW-0805">Transcription regulation</keyword>
<dbReference type="OrthoDB" id="9761705at2"/>
<dbReference type="InterPro" id="IPR003018">
    <property type="entry name" value="GAF"/>
</dbReference>
<dbReference type="PANTHER" id="PTHR32071">
    <property type="entry name" value="TRANSCRIPTIONAL REGULATORY PROTEIN"/>
    <property type="match status" value="1"/>
</dbReference>
<dbReference type="STRING" id="1777141.AWB80_05236"/>
<dbReference type="AlphaFoldDB" id="A0A158CH18"/>
<protein>
    <submittedName>
        <fullName evidence="7">Fis family GAF modulated sigma54 specific transcriptional regulator</fullName>
    </submittedName>
</protein>
<dbReference type="CDD" id="cd00009">
    <property type="entry name" value="AAA"/>
    <property type="match status" value="1"/>
</dbReference>
<evidence type="ECO:0000259" key="6">
    <source>
        <dbReference type="PROSITE" id="PS50045"/>
    </source>
</evidence>
<evidence type="ECO:0000313" key="7">
    <source>
        <dbReference type="EMBL" id="SAK81673.1"/>
    </source>
</evidence>
<dbReference type="SUPFAM" id="SSF55781">
    <property type="entry name" value="GAF domain-like"/>
    <property type="match status" value="1"/>
</dbReference>
<evidence type="ECO:0000256" key="1">
    <source>
        <dbReference type="ARBA" id="ARBA00022741"/>
    </source>
</evidence>
<dbReference type="SMART" id="SM00382">
    <property type="entry name" value="AAA"/>
    <property type="match status" value="1"/>
</dbReference>
<dbReference type="InterPro" id="IPR029016">
    <property type="entry name" value="GAF-like_dom_sf"/>
</dbReference>
<dbReference type="Pfam" id="PF01590">
    <property type="entry name" value="GAF"/>
    <property type="match status" value="1"/>
</dbReference>
<dbReference type="InterPro" id="IPR003593">
    <property type="entry name" value="AAA+_ATPase"/>
</dbReference>